<dbReference type="PANTHER" id="PTHR45647">
    <property type="entry name" value="OS02G0152300 PROTEIN"/>
    <property type="match status" value="1"/>
</dbReference>
<comment type="caution">
    <text evidence="4">The sequence shown here is derived from an EMBL/GenBank/DDBJ whole genome shotgun (WGS) entry which is preliminary data.</text>
</comment>
<evidence type="ECO:0000256" key="3">
    <source>
        <dbReference type="ARBA" id="ARBA00022786"/>
    </source>
</evidence>
<reference evidence="4 5" key="1">
    <citation type="journal article" date="2014" name="Agronomy (Basel)">
        <title>A Draft Genome Sequence for Ensete ventricosum, the Drought-Tolerant Tree Against Hunger.</title>
        <authorList>
            <person name="Harrison J."/>
            <person name="Moore K.A."/>
            <person name="Paszkiewicz K."/>
            <person name="Jones T."/>
            <person name="Grant M."/>
            <person name="Ambacheew D."/>
            <person name="Muzemil S."/>
            <person name="Studholme D.J."/>
        </authorList>
    </citation>
    <scope>NUCLEOTIDE SEQUENCE [LARGE SCALE GENOMIC DNA]</scope>
</reference>
<evidence type="ECO:0000313" key="5">
    <source>
        <dbReference type="Proteomes" id="UP000287651"/>
    </source>
</evidence>
<sequence>MAPRRLSSGVSLNTTSGRHQKADSLKLVGIGLSCISGVKGKHQFKLSPVSSFYLVTSFCTSSKRRFTCRSYARSESVESDDKVSGSHGVCSALRWTRGVSPGSLNNRQYLSVFSQLSAAVEIAIALLFLHQAKLELLVHRDPKRANILDDNYLRKINNVGPARMVYRQSPTKSPRSLQLLLLRPGVPVDGPNPTYTHSDHHCRAIERGTFTEMLDTTVKDWPVEETLRFAKLALKCTELRRKDL</sequence>
<dbReference type="AlphaFoldDB" id="A0A427AQ39"/>
<name>A0A427AQ39_ENSVE</name>
<proteinExistence type="predicted"/>
<comment type="catalytic activity">
    <reaction evidence="1">
        <text>S-ubiquitinyl-[E2 ubiquitin-conjugating enzyme]-L-cysteine + [acceptor protein]-L-lysine = [E2 ubiquitin-conjugating enzyme]-L-cysteine + N(6)-ubiquitinyl-[acceptor protein]-L-lysine.</text>
        <dbReference type="EC" id="2.3.2.27"/>
    </reaction>
</comment>
<dbReference type="EMBL" id="AMZH03001704">
    <property type="protein sequence ID" value="RRT78338.1"/>
    <property type="molecule type" value="Genomic_DNA"/>
</dbReference>
<organism evidence="4 5">
    <name type="scientific">Ensete ventricosum</name>
    <name type="common">Abyssinian banana</name>
    <name type="synonym">Musa ensete</name>
    <dbReference type="NCBI Taxonomy" id="4639"/>
    <lineage>
        <taxon>Eukaryota</taxon>
        <taxon>Viridiplantae</taxon>
        <taxon>Streptophyta</taxon>
        <taxon>Embryophyta</taxon>
        <taxon>Tracheophyta</taxon>
        <taxon>Spermatophyta</taxon>
        <taxon>Magnoliopsida</taxon>
        <taxon>Liliopsida</taxon>
        <taxon>Zingiberales</taxon>
        <taxon>Musaceae</taxon>
        <taxon>Ensete</taxon>
    </lineage>
</organism>
<accession>A0A427AQ39</accession>
<evidence type="ECO:0000313" key="4">
    <source>
        <dbReference type="EMBL" id="RRT78338.1"/>
    </source>
</evidence>
<evidence type="ECO:0000256" key="2">
    <source>
        <dbReference type="ARBA" id="ARBA00012483"/>
    </source>
</evidence>
<keyword evidence="3" id="KW-0833">Ubl conjugation pathway</keyword>
<dbReference type="InterPro" id="IPR011009">
    <property type="entry name" value="Kinase-like_dom_sf"/>
</dbReference>
<dbReference type="Proteomes" id="UP000287651">
    <property type="component" value="Unassembled WGS sequence"/>
</dbReference>
<evidence type="ECO:0000256" key="1">
    <source>
        <dbReference type="ARBA" id="ARBA00000900"/>
    </source>
</evidence>
<dbReference type="PANTHER" id="PTHR45647:SF93">
    <property type="entry name" value="KINASE WITH ADENINE NUCLEOTIDE ALPHA HYDROLASES-LIKE DOMAIN-CONTAINING PROTEIN"/>
    <property type="match status" value="1"/>
</dbReference>
<dbReference type="GO" id="GO:0061630">
    <property type="term" value="F:ubiquitin protein ligase activity"/>
    <property type="evidence" value="ECO:0007669"/>
    <property type="project" value="UniProtKB-EC"/>
</dbReference>
<dbReference type="SUPFAM" id="SSF56112">
    <property type="entry name" value="Protein kinase-like (PK-like)"/>
    <property type="match status" value="1"/>
</dbReference>
<protein>
    <recommendedName>
        <fullName evidence="2">RING-type E3 ubiquitin transferase</fullName>
        <ecNumber evidence="2">2.3.2.27</ecNumber>
    </recommendedName>
</protein>
<gene>
    <name evidence="4" type="ORF">B296_00001268</name>
</gene>
<dbReference type="EC" id="2.3.2.27" evidence="2"/>
<dbReference type="InterPro" id="IPR051348">
    <property type="entry name" value="U-box_ubiquitin_ligases"/>
</dbReference>